<dbReference type="EMBL" id="JACJQC010000019">
    <property type="protein sequence ID" value="MBD2173630.1"/>
    <property type="molecule type" value="Genomic_DNA"/>
</dbReference>
<evidence type="ECO:0000313" key="2">
    <source>
        <dbReference type="Proteomes" id="UP000638897"/>
    </source>
</evidence>
<sequence length="489" mass="55494">MNQLFSIPTALCLPAPEIEALIQGRTIAAMPKMFIRPGQKFLLYPADISIDTLSIEQYYRANLLSVARTNIQQHSSQTVFIKAWARCELCQVIDKTKPLNVLSQLTIWTPKAFEAIIQKQENIFLVYLRVYHLPQECKVTVDANIQEKFGKFVSLPNIAGSEDKPILKDSIFERRKQQLEKIEPPQHPELDELQSFLAPLAISNPGAKELDDDIQIFLGWKNTKQIQTLNTDLAWINDIAKLGDRSIELDEKKSNYQAGTDFENITRQSLEFLGFKVEYAYKGGAGGLDLFCSQPYPLVCECKAGKSIPDRAVEELDRIGKRHLKENYLQAVKLIIGPGQPTKNLKDSAEISKISIINVMTLQKLVELKVKYPGAINLIELRKYLKPGQIDYKINEYIDKVEQAIKLRSHIIQLVNNYLENSGTESAGAEALHGAYFASHPPQPLKTEEMHEILIELSSPLTGYLGRVKGNDWRSDRFYYLRDLTISSK</sequence>
<name>A0ABR7ZMM9_ANACY</name>
<proteinExistence type="predicted"/>
<reference evidence="1 2" key="1">
    <citation type="journal article" date="2020" name="ISME J.">
        <title>Comparative genomics reveals insights into cyanobacterial evolution and habitat adaptation.</title>
        <authorList>
            <person name="Chen M.Y."/>
            <person name="Teng W.K."/>
            <person name="Zhao L."/>
            <person name="Hu C.X."/>
            <person name="Zhou Y.K."/>
            <person name="Han B.P."/>
            <person name="Song L.R."/>
            <person name="Shu W.S."/>
        </authorList>
    </citation>
    <scope>NUCLEOTIDE SEQUENCE [LARGE SCALE GENOMIC DNA]</scope>
    <source>
        <strain evidence="1 2">FACHB-318</strain>
    </source>
</reference>
<dbReference type="InterPro" id="IPR014923">
    <property type="entry name" value="DUF1802"/>
</dbReference>
<comment type="caution">
    <text evidence="1">The sequence shown here is derived from an EMBL/GenBank/DDBJ whole genome shotgun (WGS) entry which is preliminary data.</text>
</comment>
<protein>
    <submittedName>
        <fullName evidence="1">DUF1802 family protein</fullName>
    </submittedName>
</protein>
<gene>
    <name evidence="1" type="ORF">H6F81_20695</name>
</gene>
<accession>A0ABR7ZMM9</accession>
<organism evidence="1 2">
    <name type="scientific">Anabaena cylindrica FACHB-318</name>
    <dbReference type="NCBI Taxonomy" id="2692880"/>
    <lineage>
        <taxon>Bacteria</taxon>
        <taxon>Bacillati</taxon>
        <taxon>Cyanobacteriota</taxon>
        <taxon>Cyanophyceae</taxon>
        <taxon>Nostocales</taxon>
        <taxon>Nostocaceae</taxon>
        <taxon>Anabaena</taxon>
    </lineage>
</organism>
<dbReference type="RefSeq" id="WP_010998436.1">
    <property type="nucleotide sequence ID" value="NZ_JACJQC010000019.1"/>
</dbReference>
<dbReference type="Pfam" id="PF08819">
    <property type="entry name" value="DUF1802"/>
    <property type="match status" value="1"/>
</dbReference>
<keyword evidence="2" id="KW-1185">Reference proteome</keyword>
<dbReference type="Proteomes" id="UP000638897">
    <property type="component" value="Unassembled WGS sequence"/>
</dbReference>
<evidence type="ECO:0000313" key="1">
    <source>
        <dbReference type="EMBL" id="MBD2173630.1"/>
    </source>
</evidence>